<evidence type="ECO:0000313" key="3">
    <source>
        <dbReference type="Proteomes" id="UP000438429"/>
    </source>
</evidence>
<feature type="region of interest" description="Disordered" evidence="1">
    <location>
        <begin position="50"/>
        <end position="74"/>
    </location>
</feature>
<protein>
    <submittedName>
        <fullName evidence="2">Uncharacterized protein</fullName>
    </submittedName>
</protein>
<dbReference type="Proteomes" id="UP000438429">
    <property type="component" value="Unassembled WGS sequence"/>
</dbReference>
<evidence type="ECO:0000256" key="1">
    <source>
        <dbReference type="SAM" id="MobiDB-lite"/>
    </source>
</evidence>
<reference evidence="2 3" key="1">
    <citation type="submission" date="2019-06" db="EMBL/GenBank/DDBJ databases">
        <title>Draft genomes of female and male turbot (Scophthalmus maximus).</title>
        <authorList>
            <person name="Xu H."/>
            <person name="Xu X.-W."/>
            <person name="Shao C."/>
            <person name="Chen S."/>
        </authorList>
    </citation>
    <scope>NUCLEOTIDE SEQUENCE [LARGE SCALE GENOMIC DNA]</scope>
    <source>
        <strain evidence="2">Ysfricsl-2016a</strain>
        <tissue evidence="2">Blood</tissue>
    </source>
</reference>
<sequence length="125" mass="14083">MSQRLRRREASLRYFPRFRLQLDPLSYEFRTLEKAVTLIVHNVQSTCRVHPDPGYEAVPTAATSDTVSSPAPRVETRAGKLSVRFVPAPVPHCMRWIVGLDSAPDQLKEKEQAADPLQAGDNKDK</sequence>
<name>A0A6A4SF40_SCOMX</name>
<dbReference type="EMBL" id="VEVO01000014">
    <property type="protein sequence ID" value="KAF0031149.1"/>
    <property type="molecule type" value="Genomic_DNA"/>
</dbReference>
<evidence type="ECO:0000313" key="2">
    <source>
        <dbReference type="EMBL" id="KAF0031149.1"/>
    </source>
</evidence>
<dbReference type="AlphaFoldDB" id="A0A6A4SF40"/>
<proteinExistence type="predicted"/>
<comment type="caution">
    <text evidence="2">The sequence shown here is derived from an EMBL/GenBank/DDBJ whole genome shotgun (WGS) entry which is preliminary data.</text>
</comment>
<organism evidence="2 3">
    <name type="scientific">Scophthalmus maximus</name>
    <name type="common">Turbot</name>
    <name type="synonym">Psetta maxima</name>
    <dbReference type="NCBI Taxonomy" id="52904"/>
    <lineage>
        <taxon>Eukaryota</taxon>
        <taxon>Metazoa</taxon>
        <taxon>Chordata</taxon>
        <taxon>Craniata</taxon>
        <taxon>Vertebrata</taxon>
        <taxon>Euteleostomi</taxon>
        <taxon>Actinopterygii</taxon>
        <taxon>Neopterygii</taxon>
        <taxon>Teleostei</taxon>
        <taxon>Neoteleostei</taxon>
        <taxon>Acanthomorphata</taxon>
        <taxon>Carangaria</taxon>
        <taxon>Pleuronectiformes</taxon>
        <taxon>Pleuronectoidei</taxon>
        <taxon>Scophthalmidae</taxon>
        <taxon>Scophthalmus</taxon>
    </lineage>
</organism>
<accession>A0A6A4SF40</accession>
<gene>
    <name evidence="2" type="ORF">F2P81_015704</name>
</gene>